<dbReference type="PANTHER" id="PTHR43795">
    <property type="entry name" value="BIFUNCTIONAL ASPARTATE AMINOTRANSFERASE AND GLUTAMATE/ASPARTATE-PREPHENATE AMINOTRANSFERASE-RELATED"/>
    <property type="match status" value="1"/>
</dbReference>
<dbReference type="InterPro" id="IPR004839">
    <property type="entry name" value="Aminotransferase_I/II_large"/>
</dbReference>
<gene>
    <name evidence="4" type="ORF">AX774_g4508</name>
</gene>
<feature type="domain" description="Aminotransferase class I/classII large" evidence="3">
    <location>
        <begin position="42"/>
        <end position="448"/>
    </location>
</feature>
<feature type="region of interest" description="Disordered" evidence="2">
    <location>
        <begin position="1"/>
        <end position="32"/>
    </location>
</feature>
<dbReference type="AlphaFoldDB" id="A0A1R1PM70"/>
<evidence type="ECO:0000313" key="5">
    <source>
        <dbReference type="Proteomes" id="UP000188320"/>
    </source>
</evidence>
<dbReference type="EMBL" id="LSSK01000757">
    <property type="protein sequence ID" value="OMH82029.1"/>
    <property type="molecule type" value="Genomic_DNA"/>
</dbReference>
<dbReference type="Pfam" id="PF00155">
    <property type="entry name" value="Aminotran_1_2"/>
    <property type="match status" value="1"/>
</dbReference>
<comment type="caution">
    <text evidence="4">The sequence shown here is derived from an EMBL/GenBank/DDBJ whole genome shotgun (WGS) entry which is preliminary data.</text>
</comment>
<sequence>MSGEHGLSEISKENIHASQQASETRIEKSVPPYDKATCSNGIIDLAVAVNKLNENEILQFLNKANRIEKHNLDYGSSYGSVKLRTAISGVINRHFMPHHNIVPDDIIVTNGCTAALDLLTSVMCNPGDAILVSAPFYSKFETDMYVKSRGRVYPVYVPVNEVESEDQVKYFEAKITELKKSGEITPKVLVVCNPHNPLGKCYPERTIKALLRFANRHSIYVVMDEIYALSVYRTPEDVSTDKSDNTDVVYPFKSVLSFENLSEIIDPSLVIVLHGLSKDFCMNGLRMGWVVSPFNKNFVIAAKVISKIYFISSTTDSLVTNFLSDTEFIDNFISTNQRRLKENYYKITEYLTRNNVSYVSACAGVYIWVDLRRQLMVWKNKNLRPGQAQVTSVEQLTFDDEGEMWASAINIGRVCIVSGQPFKSTEPGWFRIILAIPWETLELGLDRLLGFLLK</sequence>
<dbReference type="OrthoDB" id="7042322at2759"/>
<dbReference type="Proteomes" id="UP000188320">
    <property type="component" value="Unassembled WGS sequence"/>
</dbReference>
<dbReference type="GO" id="GO:0030170">
    <property type="term" value="F:pyridoxal phosphate binding"/>
    <property type="evidence" value="ECO:0007669"/>
    <property type="project" value="InterPro"/>
</dbReference>
<reference evidence="5" key="1">
    <citation type="submission" date="2017-01" db="EMBL/GenBank/DDBJ databases">
        <authorList>
            <person name="Wang Y."/>
            <person name="White M."/>
            <person name="Kvist S."/>
            <person name="Moncalvo J.-M."/>
        </authorList>
    </citation>
    <scope>NUCLEOTIDE SEQUENCE [LARGE SCALE GENOMIC DNA]</scope>
    <source>
        <strain evidence="5">COL-18-3</strain>
    </source>
</reference>
<dbReference type="Gene3D" id="3.90.1150.10">
    <property type="entry name" value="Aspartate Aminotransferase, domain 1"/>
    <property type="match status" value="1"/>
</dbReference>
<dbReference type="InterPro" id="IPR050478">
    <property type="entry name" value="Ethylene_sulfur-biosynth"/>
</dbReference>
<feature type="compositionally biased region" description="Basic and acidic residues" evidence="2">
    <location>
        <begin position="1"/>
        <end position="15"/>
    </location>
</feature>
<dbReference type="GO" id="GO:0008483">
    <property type="term" value="F:transaminase activity"/>
    <property type="evidence" value="ECO:0007669"/>
    <property type="project" value="TreeGrafter"/>
</dbReference>
<proteinExistence type="predicted"/>
<evidence type="ECO:0000313" key="4">
    <source>
        <dbReference type="EMBL" id="OMH82029.1"/>
    </source>
</evidence>
<organism evidence="4 5">
    <name type="scientific">Zancudomyces culisetae</name>
    <name type="common">Gut fungus</name>
    <name type="synonym">Smittium culisetae</name>
    <dbReference type="NCBI Taxonomy" id="1213189"/>
    <lineage>
        <taxon>Eukaryota</taxon>
        <taxon>Fungi</taxon>
        <taxon>Fungi incertae sedis</taxon>
        <taxon>Zoopagomycota</taxon>
        <taxon>Kickxellomycotina</taxon>
        <taxon>Harpellomycetes</taxon>
        <taxon>Harpellales</taxon>
        <taxon>Legeriomycetaceae</taxon>
        <taxon>Zancudomyces</taxon>
    </lineage>
</organism>
<accession>A0A1R1PM70</accession>
<evidence type="ECO:0000256" key="1">
    <source>
        <dbReference type="ARBA" id="ARBA00022898"/>
    </source>
</evidence>
<dbReference type="PRINTS" id="PR00753">
    <property type="entry name" value="ACCSYNTHASE"/>
</dbReference>
<dbReference type="SUPFAM" id="SSF53383">
    <property type="entry name" value="PLP-dependent transferases"/>
    <property type="match status" value="1"/>
</dbReference>
<dbReference type="CDD" id="cd00609">
    <property type="entry name" value="AAT_like"/>
    <property type="match status" value="1"/>
</dbReference>
<name>A0A1R1PM70_ZANCU</name>
<dbReference type="PANTHER" id="PTHR43795:SF39">
    <property type="entry name" value="AMINOTRANSFERASE CLASS I_CLASSII DOMAIN-CONTAINING PROTEIN"/>
    <property type="match status" value="1"/>
</dbReference>
<evidence type="ECO:0000256" key="2">
    <source>
        <dbReference type="SAM" id="MobiDB-lite"/>
    </source>
</evidence>
<dbReference type="GO" id="GO:0006520">
    <property type="term" value="P:amino acid metabolic process"/>
    <property type="evidence" value="ECO:0007669"/>
    <property type="project" value="TreeGrafter"/>
</dbReference>
<dbReference type="InterPro" id="IPR015424">
    <property type="entry name" value="PyrdxlP-dep_Trfase"/>
</dbReference>
<dbReference type="InterPro" id="IPR015422">
    <property type="entry name" value="PyrdxlP-dep_Trfase_small"/>
</dbReference>
<keyword evidence="1" id="KW-0663">Pyridoxal phosphate</keyword>
<dbReference type="InterPro" id="IPR015421">
    <property type="entry name" value="PyrdxlP-dep_Trfase_major"/>
</dbReference>
<protein>
    <submittedName>
        <fullName evidence="4">1-aminocyclopropane-1-carboxylate synthase 2</fullName>
    </submittedName>
</protein>
<keyword evidence="5" id="KW-1185">Reference proteome</keyword>
<dbReference type="Gene3D" id="3.40.640.10">
    <property type="entry name" value="Type I PLP-dependent aspartate aminotransferase-like (Major domain)"/>
    <property type="match status" value="1"/>
</dbReference>
<evidence type="ECO:0000259" key="3">
    <source>
        <dbReference type="Pfam" id="PF00155"/>
    </source>
</evidence>